<gene>
    <name evidence="1" type="ORF">SD77_3507</name>
</gene>
<evidence type="ECO:0008006" key="3">
    <source>
        <dbReference type="Google" id="ProtNLM"/>
    </source>
</evidence>
<dbReference type="RefSeq" id="WP_156141541.1">
    <property type="nucleotide sequence ID" value="NZ_JARTHD010000051.1"/>
</dbReference>
<name>A0ABR5AQG9_BACBA</name>
<comment type="caution">
    <text evidence="1">The sequence shown here is derived from an EMBL/GenBank/DDBJ whole genome shotgun (WGS) entry which is preliminary data.</text>
</comment>
<organism evidence="1 2">
    <name type="scientific">Bacillus badius</name>
    <dbReference type="NCBI Taxonomy" id="1455"/>
    <lineage>
        <taxon>Bacteria</taxon>
        <taxon>Bacillati</taxon>
        <taxon>Bacillota</taxon>
        <taxon>Bacilli</taxon>
        <taxon>Bacillales</taxon>
        <taxon>Bacillaceae</taxon>
        <taxon>Pseudobacillus</taxon>
    </lineage>
</organism>
<keyword evidence="2" id="KW-1185">Reference proteome</keyword>
<evidence type="ECO:0000313" key="2">
    <source>
        <dbReference type="Proteomes" id="UP000031982"/>
    </source>
</evidence>
<sequence length="80" mass="9499">MKENDVKTINLFIKPGKLIPEKGNTVWATLDNGIYCRFTILSIENLKWTERLILKASFKVRLLEVKRDKESRKQYFKVIK</sequence>
<accession>A0ABR5AQG9</accession>
<dbReference type="Proteomes" id="UP000031982">
    <property type="component" value="Unassembled WGS sequence"/>
</dbReference>
<proteinExistence type="predicted"/>
<protein>
    <recommendedName>
        <fullName evidence="3">Phage protein</fullName>
    </recommendedName>
</protein>
<evidence type="ECO:0000313" key="1">
    <source>
        <dbReference type="EMBL" id="KIL72366.1"/>
    </source>
</evidence>
<reference evidence="1 2" key="1">
    <citation type="submission" date="2015-01" db="EMBL/GenBank/DDBJ databases">
        <title>Genome Assembly of Bacillus badius MTCC 1458.</title>
        <authorList>
            <person name="Verma A."/>
            <person name="Khatri I."/>
            <person name="Mual P."/>
            <person name="Subramanian S."/>
            <person name="Krishnamurthi S."/>
        </authorList>
    </citation>
    <scope>NUCLEOTIDE SEQUENCE [LARGE SCALE GENOMIC DNA]</scope>
    <source>
        <strain evidence="1 2">MTCC 1458</strain>
    </source>
</reference>
<dbReference type="EMBL" id="JXLP01000035">
    <property type="protein sequence ID" value="KIL72366.1"/>
    <property type="molecule type" value="Genomic_DNA"/>
</dbReference>